<keyword evidence="3" id="KW-0238">DNA-binding</keyword>
<evidence type="ECO:0000313" key="5">
    <source>
        <dbReference type="EMBL" id="SET49693.1"/>
    </source>
</evidence>
<keyword evidence="2" id="KW-0680">Restriction system</keyword>
<dbReference type="InterPro" id="IPR052021">
    <property type="entry name" value="Type-I_RS_S_subunit"/>
</dbReference>
<evidence type="ECO:0000256" key="3">
    <source>
        <dbReference type="ARBA" id="ARBA00023125"/>
    </source>
</evidence>
<dbReference type="STRING" id="1526.SAMN02910262_01275"/>
<dbReference type="EMBL" id="FOIL01000021">
    <property type="protein sequence ID" value="SET49693.1"/>
    <property type="molecule type" value="Genomic_DNA"/>
</dbReference>
<name>A0A1I0EVR6_9FIRM</name>
<accession>A0A1I0EVR6</accession>
<evidence type="ECO:0000313" key="6">
    <source>
        <dbReference type="Proteomes" id="UP000199820"/>
    </source>
</evidence>
<gene>
    <name evidence="5" type="ORF">SAMN04487771_102132</name>
</gene>
<dbReference type="RefSeq" id="WP_074649506.1">
    <property type="nucleotide sequence ID" value="NZ_FOIL01000021.1"/>
</dbReference>
<feature type="domain" description="Type I restriction modification DNA specificity" evidence="4">
    <location>
        <begin position="16"/>
        <end position="206"/>
    </location>
</feature>
<dbReference type="PANTHER" id="PTHR30408:SF12">
    <property type="entry name" value="TYPE I RESTRICTION ENZYME MJAVIII SPECIFICITY SUBUNIT"/>
    <property type="match status" value="1"/>
</dbReference>
<dbReference type="Pfam" id="PF01420">
    <property type="entry name" value="Methylase_S"/>
    <property type="match status" value="1"/>
</dbReference>
<dbReference type="SUPFAM" id="SSF116734">
    <property type="entry name" value="DNA methylase specificity domain"/>
    <property type="match status" value="2"/>
</dbReference>
<evidence type="ECO:0000256" key="2">
    <source>
        <dbReference type="ARBA" id="ARBA00022747"/>
    </source>
</evidence>
<organism evidence="5 6">
    <name type="scientific">[Clostridium] aminophilum</name>
    <dbReference type="NCBI Taxonomy" id="1526"/>
    <lineage>
        <taxon>Bacteria</taxon>
        <taxon>Bacillati</taxon>
        <taxon>Bacillota</taxon>
        <taxon>Clostridia</taxon>
        <taxon>Lachnospirales</taxon>
        <taxon>Lachnospiraceae</taxon>
    </lineage>
</organism>
<keyword evidence="6" id="KW-1185">Reference proteome</keyword>
<dbReference type="Gene3D" id="3.90.220.20">
    <property type="entry name" value="DNA methylase specificity domains"/>
    <property type="match status" value="2"/>
</dbReference>
<dbReference type="GO" id="GO:0009307">
    <property type="term" value="P:DNA restriction-modification system"/>
    <property type="evidence" value="ECO:0007669"/>
    <property type="project" value="UniProtKB-KW"/>
</dbReference>
<sequence>MENKRAPRVRFKGFTEDWEQRKFSSVFEGLQNNTLSRAELNYESGTVKNVHYGDVLIKFGDYIDASEAELPYISDDAKADKFKNSFLQDGDIIIADTAEDDTVGKCTEIQGSKGLKLLSGLHTIACRPKEKYGPMFLGYYINSPAYHNQLKPLMQGIKVTSISKSALQDTDMIMPKSIDEQIKIGEYFSYLDNLITLHQRKLVKLNSVKKSMMGKMFPKNGKRVPEIRFAGFTDDWEQRKCGDVLSESREQGHSGDKAKKLTVKLWGKGVVAKDDKGSAATQYFIRHAGQFIYSKLDFLNSAFGVVPEELEGYETTADLPAFDCHGINPYFMFYRAVQQDFYLKNGIIADGSRKAKRIHADTFLEMPLLLPHIGEQNKIVSYIQQLDNLITLHQSKLTKLMKIKQSMLESMFV</sequence>
<dbReference type="InterPro" id="IPR044946">
    <property type="entry name" value="Restrct_endonuc_typeI_TRD_sf"/>
</dbReference>
<dbReference type="OrthoDB" id="9811611at2"/>
<dbReference type="AlphaFoldDB" id="A0A1I0EVR6"/>
<proteinExistence type="inferred from homology"/>
<dbReference type="PANTHER" id="PTHR30408">
    <property type="entry name" value="TYPE-1 RESTRICTION ENZYME ECOKI SPECIFICITY PROTEIN"/>
    <property type="match status" value="1"/>
</dbReference>
<dbReference type="GO" id="GO:0003677">
    <property type="term" value="F:DNA binding"/>
    <property type="evidence" value="ECO:0007669"/>
    <property type="project" value="UniProtKB-KW"/>
</dbReference>
<protein>
    <submittedName>
        <fullName evidence="5">Type I restriction enzyme, S subunit</fullName>
    </submittedName>
</protein>
<reference evidence="5 6" key="1">
    <citation type="submission" date="2016-10" db="EMBL/GenBank/DDBJ databases">
        <authorList>
            <person name="de Groot N.N."/>
        </authorList>
    </citation>
    <scope>NUCLEOTIDE SEQUENCE [LARGE SCALE GENOMIC DNA]</scope>
    <source>
        <strain evidence="5 6">KH1P1</strain>
    </source>
</reference>
<evidence type="ECO:0000256" key="1">
    <source>
        <dbReference type="ARBA" id="ARBA00010923"/>
    </source>
</evidence>
<evidence type="ECO:0000259" key="4">
    <source>
        <dbReference type="Pfam" id="PF01420"/>
    </source>
</evidence>
<comment type="similarity">
    <text evidence="1">Belongs to the type-I restriction system S methylase family.</text>
</comment>
<dbReference type="InterPro" id="IPR000055">
    <property type="entry name" value="Restrct_endonuc_typeI_TRD"/>
</dbReference>
<dbReference type="Proteomes" id="UP000199820">
    <property type="component" value="Unassembled WGS sequence"/>
</dbReference>